<sequence length="157" mass="18091">MRMRKLGKGQSVVFCIPNEIQFKTLTLTGKQSKSDVTVSDVLCWAVSETWVELRCSMPLWAVQGKRFEQQQEIWDNVCLDDSLELSKSQAESFLKPESQTLQRRYGPGHAESFTLDSPDNQNRNLSLISDRCREFGQLNFASSMLREEQERELAPRN</sequence>
<comment type="catalytic activity">
    <reaction evidence="1">
        <text>Thiol-dependent hydrolysis of ester, thioester, amide, peptide and isopeptide bonds formed by the C-terminal Gly of ubiquitin (a 76-residue protein attached to proteins as an intracellular targeting signal).</text>
        <dbReference type="EC" id="3.4.19.12"/>
    </reaction>
</comment>
<evidence type="ECO:0000256" key="3">
    <source>
        <dbReference type="ARBA" id="ARBA00022670"/>
    </source>
</evidence>
<keyword evidence="4" id="KW-0833">Ubl conjugation pathway</keyword>
<keyword evidence="5" id="KW-0378">Hydrolase</keyword>
<dbReference type="AlphaFoldDB" id="A0A9W9IWS0"/>
<dbReference type="InterPro" id="IPR051346">
    <property type="entry name" value="OTU_Deubiquitinase"/>
</dbReference>
<gene>
    <name evidence="7" type="ORF">N7472_010573</name>
</gene>
<dbReference type="EMBL" id="JAPQKP010000006">
    <property type="protein sequence ID" value="KAJ5185733.1"/>
    <property type="molecule type" value="Genomic_DNA"/>
</dbReference>
<dbReference type="EC" id="3.4.19.12" evidence="2"/>
<reference evidence="7" key="2">
    <citation type="journal article" date="2023" name="IMA Fungus">
        <title>Comparative genomic study of the Penicillium genus elucidates a diverse pangenome and 15 lateral gene transfer events.</title>
        <authorList>
            <person name="Petersen C."/>
            <person name="Sorensen T."/>
            <person name="Nielsen M.R."/>
            <person name="Sondergaard T.E."/>
            <person name="Sorensen J.L."/>
            <person name="Fitzpatrick D.A."/>
            <person name="Frisvad J.C."/>
            <person name="Nielsen K.L."/>
        </authorList>
    </citation>
    <scope>NUCLEOTIDE SEQUENCE</scope>
    <source>
        <strain evidence="7">IBT 16849</strain>
    </source>
</reference>
<protein>
    <recommendedName>
        <fullName evidence="2">ubiquitinyl hydrolase 1</fullName>
        <ecNumber evidence="2">3.4.19.12</ecNumber>
    </recommendedName>
</protein>
<dbReference type="GO" id="GO:0006508">
    <property type="term" value="P:proteolysis"/>
    <property type="evidence" value="ECO:0007669"/>
    <property type="project" value="UniProtKB-KW"/>
</dbReference>
<keyword evidence="8" id="KW-1185">Reference proteome</keyword>
<name>A0A9W9IWS0_9EURO</name>
<evidence type="ECO:0000256" key="5">
    <source>
        <dbReference type="ARBA" id="ARBA00022801"/>
    </source>
</evidence>
<dbReference type="Proteomes" id="UP001150879">
    <property type="component" value="Unassembled WGS sequence"/>
</dbReference>
<dbReference type="PANTHER" id="PTHR13367">
    <property type="entry name" value="UBIQUITIN THIOESTERASE"/>
    <property type="match status" value="1"/>
</dbReference>
<evidence type="ECO:0000313" key="8">
    <source>
        <dbReference type="Proteomes" id="UP001150879"/>
    </source>
</evidence>
<evidence type="ECO:0000256" key="6">
    <source>
        <dbReference type="ARBA" id="ARBA00022807"/>
    </source>
</evidence>
<accession>A0A9W9IWS0</accession>
<evidence type="ECO:0000256" key="1">
    <source>
        <dbReference type="ARBA" id="ARBA00000707"/>
    </source>
</evidence>
<keyword evidence="6" id="KW-0788">Thiol protease</keyword>
<keyword evidence="3" id="KW-0645">Protease</keyword>
<evidence type="ECO:0000256" key="4">
    <source>
        <dbReference type="ARBA" id="ARBA00022786"/>
    </source>
</evidence>
<dbReference type="PANTHER" id="PTHR13367:SF34">
    <property type="match status" value="1"/>
</dbReference>
<evidence type="ECO:0000313" key="7">
    <source>
        <dbReference type="EMBL" id="KAJ5185733.1"/>
    </source>
</evidence>
<reference evidence="7" key="1">
    <citation type="submission" date="2022-11" db="EMBL/GenBank/DDBJ databases">
        <authorList>
            <person name="Petersen C."/>
        </authorList>
    </citation>
    <scope>NUCLEOTIDE SEQUENCE</scope>
    <source>
        <strain evidence="7">IBT 16849</strain>
    </source>
</reference>
<evidence type="ECO:0000256" key="2">
    <source>
        <dbReference type="ARBA" id="ARBA00012759"/>
    </source>
</evidence>
<comment type="caution">
    <text evidence="7">The sequence shown here is derived from an EMBL/GenBank/DDBJ whole genome shotgun (WGS) entry which is preliminary data.</text>
</comment>
<dbReference type="GO" id="GO:0004843">
    <property type="term" value="F:cysteine-type deubiquitinase activity"/>
    <property type="evidence" value="ECO:0007669"/>
    <property type="project" value="UniProtKB-EC"/>
</dbReference>
<organism evidence="7 8">
    <name type="scientific">Penicillium cf. griseofulvum</name>
    <dbReference type="NCBI Taxonomy" id="2972120"/>
    <lineage>
        <taxon>Eukaryota</taxon>
        <taxon>Fungi</taxon>
        <taxon>Dikarya</taxon>
        <taxon>Ascomycota</taxon>
        <taxon>Pezizomycotina</taxon>
        <taxon>Eurotiomycetes</taxon>
        <taxon>Eurotiomycetidae</taxon>
        <taxon>Eurotiales</taxon>
        <taxon>Aspergillaceae</taxon>
        <taxon>Penicillium</taxon>
    </lineage>
</organism>
<proteinExistence type="predicted"/>